<evidence type="ECO:0000313" key="2">
    <source>
        <dbReference type="EMBL" id="CCQ45094.1"/>
    </source>
</evidence>
<evidence type="ECO:0000256" key="1">
    <source>
        <dbReference type="SAM" id="Phobius"/>
    </source>
</evidence>
<dbReference type="EMBL" id="CAQI01000032">
    <property type="protein sequence ID" value="CCQ45094.1"/>
    <property type="molecule type" value="Genomic_DNA"/>
</dbReference>
<comment type="caution">
    <text evidence="2">The sequence shown here is derived from an EMBL/GenBank/DDBJ whole genome shotgun (WGS) entry which is preliminary data.</text>
</comment>
<name>A0A024H014_9MICC</name>
<dbReference type="Proteomes" id="UP000035722">
    <property type="component" value="Unassembled WGS sequence"/>
</dbReference>
<dbReference type="STRING" id="861266.ARTSIC4J27_1027"/>
<keyword evidence="1" id="KW-1133">Transmembrane helix</keyword>
<keyword evidence="1" id="KW-0812">Transmembrane</keyword>
<dbReference type="RefSeq" id="WP_161799548.1">
    <property type="nucleotide sequence ID" value="NZ_CAQI01000032.1"/>
</dbReference>
<feature type="transmembrane region" description="Helical" evidence="1">
    <location>
        <begin position="25"/>
        <end position="47"/>
    </location>
</feature>
<organism evidence="2 3">
    <name type="scientific">Pseudarthrobacter siccitolerans</name>
    <dbReference type="NCBI Taxonomy" id="861266"/>
    <lineage>
        <taxon>Bacteria</taxon>
        <taxon>Bacillati</taxon>
        <taxon>Actinomycetota</taxon>
        <taxon>Actinomycetes</taxon>
        <taxon>Micrococcales</taxon>
        <taxon>Micrococcaceae</taxon>
        <taxon>Pseudarthrobacter</taxon>
    </lineage>
</organism>
<keyword evidence="1" id="KW-0472">Membrane</keyword>
<proteinExistence type="predicted"/>
<protein>
    <submittedName>
        <fullName evidence="2">Uncharacterized protein</fullName>
    </submittedName>
</protein>
<evidence type="ECO:0000313" key="3">
    <source>
        <dbReference type="Proteomes" id="UP000035722"/>
    </source>
</evidence>
<reference evidence="3" key="1">
    <citation type="journal article" date="2014" name="Genome Announc.">
        <title>Genome Sequence of Arthrobacter siccitolerans 4J27, a Xeroprotectant-Producing Desiccation-Tolerant Microorganism.</title>
        <authorList>
            <person name="Manzanera M."/>
            <person name="Santa-Cruz-Calvo L."/>
            <person name="Vilchez J.I."/>
            <person name="Garcia-Fontana C."/>
            <person name="Silva-Castro G.A."/>
            <person name="Calvo C."/>
            <person name="Gonzalez-Lopez J."/>
        </authorList>
    </citation>
    <scope>NUCLEOTIDE SEQUENCE [LARGE SCALE GENOMIC DNA]</scope>
    <source>
        <strain evidence="3">4J27</strain>
    </source>
</reference>
<accession>A0A024H014</accession>
<dbReference type="AlphaFoldDB" id="A0A024H014"/>
<keyword evidence="3" id="KW-1185">Reference proteome</keyword>
<gene>
    <name evidence="2" type="ORF">ARTSIC4J27_1027</name>
</gene>
<sequence>MAVLHYDSCHPGRWRLEPPTQGNTFTILGLVLTGVGLACTATGFILMMF</sequence>